<evidence type="ECO:0000313" key="1">
    <source>
        <dbReference type="EMBL" id="TCX35253.1"/>
    </source>
</evidence>
<name>A0A483IP36_KLEPN</name>
<accession>A0A483IP36</accession>
<protein>
    <submittedName>
        <fullName evidence="1">Uncharacterized protein</fullName>
    </submittedName>
</protein>
<reference evidence="1" key="1">
    <citation type="submission" date="2019-01" db="EMBL/GenBank/DDBJ databases">
        <authorList>
            <person name="Lista F."/>
            <person name="Anselmo A."/>
        </authorList>
    </citation>
    <scope>NUCLEOTIDE SEQUENCE</scope>
    <source>
        <strain evidence="1">13S</strain>
    </source>
</reference>
<proteinExistence type="predicted"/>
<dbReference type="AlphaFoldDB" id="A0A483IP36"/>
<sequence length="64" mass="7477">MGFNICLVHWHQVDESLIALAFTTGISHALIIVISDDDVNYNRYWCTRSFTTKYIINNLIVRFL</sequence>
<comment type="caution">
    <text evidence="1">The sequence shown here is derived from an EMBL/GenBank/DDBJ whole genome shotgun (WGS) entry which is preliminary data.</text>
</comment>
<organism evidence="1">
    <name type="scientific">Klebsiella pneumoniae</name>
    <dbReference type="NCBI Taxonomy" id="573"/>
    <lineage>
        <taxon>Bacteria</taxon>
        <taxon>Pseudomonadati</taxon>
        <taxon>Pseudomonadota</taxon>
        <taxon>Gammaproteobacteria</taxon>
        <taxon>Enterobacterales</taxon>
        <taxon>Enterobacteriaceae</taxon>
        <taxon>Klebsiella/Raoultella group</taxon>
        <taxon>Klebsiella</taxon>
        <taxon>Klebsiella pneumoniae complex</taxon>
    </lineage>
</organism>
<gene>
    <name evidence="1" type="ORF">ETE75_22790</name>
</gene>
<dbReference type="EMBL" id="SDCJ01000021">
    <property type="protein sequence ID" value="TCX35253.1"/>
    <property type="molecule type" value="Genomic_DNA"/>
</dbReference>